<dbReference type="EMBL" id="JAHUTI010072325">
    <property type="protein sequence ID" value="MED6255914.1"/>
    <property type="molecule type" value="Genomic_DNA"/>
</dbReference>
<gene>
    <name evidence="1" type="ORF">ATANTOWER_016852</name>
</gene>
<organism evidence="1 2">
    <name type="scientific">Ataeniobius toweri</name>
    <dbReference type="NCBI Taxonomy" id="208326"/>
    <lineage>
        <taxon>Eukaryota</taxon>
        <taxon>Metazoa</taxon>
        <taxon>Chordata</taxon>
        <taxon>Craniata</taxon>
        <taxon>Vertebrata</taxon>
        <taxon>Euteleostomi</taxon>
        <taxon>Actinopterygii</taxon>
        <taxon>Neopterygii</taxon>
        <taxon>Teleostei</taxon>
        <taxon>Neoteleostei</taxon>
        <taxon>Acanthomorphata</taxon>
        <taxon>Ovalentaria</taxon>
        <taxon>Atherinomorphae</taxon>
        <taxon>Cyprinodontiformes</taxon>
        <taxon>Goodeidae</taxon>
        <taxon>Ataeniobius</taxon>
    </lineage>
</organism>
<accession>A0ABU7C227</accession>
<evidence type="ECO:0000313" key="1">
    <source>
        <dbReference type="EMBL" id="MED6255914.1"/>
    </source>
</evidence>
<name>A0ABU7C227_9TELE</name>
<sequence>MTALLSWRSLHDPHEVVTWNGFQKVLKELPRGSLREGQRLIFLSSQQRAATLRNLKYNIVKVLLQFLVCYIIPYEFIQCFDAFIENLRIMEIVIKKTIK</sequence>
<evidence type="ECO:0000313" key="2">
    <source>
        <dbReference type="Proteomes" id="UP001345963"/>
    </source>
</evidence>
<keyword evidence="2" id="KW-1185">Reference proteome</keyword>
<dbReference type="Proteomes" id="UP001345963">
    <property type="component" value="Unassembled WGS sequence"/>
</dbReference>
<proteinExistence type="predicted"/>
<comment type="caution">
    <text evidence="1">The sequence shown here is derived from an EMBL/GenBank/DDBJ whole genome shotgun (WGS) entry which is preliminary data.</text>
</comment>
<reference evidence="1 2" key="1">
    <citation type="submission" date="2021-07" db="EMBL/GenBank/DDBJ databases">
        <authorList>
            <person name="Palmer J.M."/>
        </authorList>
    </citation>
    <scope>NUCLEOTIDE SEQUENCE [LARGE SCALE GENOMIC DNA]</scope>
    <source>
        <strain evidence="1 2">AT_MEX2019</strain>
        <tissue evidence="1">Muscle</tissue>
    </source>
</reference>
<protein>
    <submittedName>
        <fullName evidence="1">Uncharacterized protein</fullName>
    </submittedName>
</protein>